<feature type="region of interest" description="Disordered" evidence="1">
    <location>
        <begin position="114"/>
        <end position="160"/>
    </location>
</feature>
<dbReference type="KEGG" id="acab:QRX50_26960"/>
<accession>A0A9Y2I8B3</accession>
<evidence type="ECO:0000256" key="1">
    <source>
        <dbReference type="SAM" id="MobiDB-lite"/>
    </source>
</evidence>
<protein>
    <submittedName>
        <fullName evidence="2">Trypsin-like peptidase domain-containing protein</fullName>
    </submittedName>
</protein>
<gene>
    <name evidence="2" type="ORF">QRX50_26960</name>
</gene>
<dbReference type="SUPFAM" id="SSF50494">
    <property type="entry name" value="Trypsin-like serine proteases"/>
    <property type="match status" value="1"/>
</dbReference>
<name>A0A9Y2I8B3_9PSEU</name>
<dbReference type="InterPro" id="IPR009003">
    <property type="entry name" value="Peptidase_S1_PA"/>
</dbReference>
<feature type="compositionally biased region" description="Low complexity" evidence="1">
    <location>
        <begin position="125"/>
        <end position="135"/>
    </location>
</feature>
<reference evidence="2 3" key="1">
    <citation type="submission" date="2023-06" db="EMBL/GenBank/DDBJ databases">
        <authorList>
            <person name="Oyuntsetseg B."/>
            <person name="Kim S.B."/>
        </authorList>
    </citation>
    <scope>NUCLEOTIDE SEQUENCE [LARGE SCALE GENOMIC DNA]</scope>
    <source>
        <strain evidence="2 3">2-15</strain>
    </source>
</reference>
<dbReference type="AlphaFoldDB" id="A0A9Y2I8B3"/>
<dbReference type="RefSeq" id="WP_285965955.1">
    <property type="nucleotide sequence ID" value="NZ_CP127294.1"/>
</dbReference>
<dbReference type="Pfam" id="PF13365">
    <property type="entry name" value="Trypsin_2"/>
    <property type="match status" value="1"/>
</dbReference>
<dbReference type="EMBL" id="CP127294">
    <property type="protein sequence ID" value="WIX75179.1"/>
    <property type="molecule type" value="Genomic_DNA"/>
</dbReference>
<dbReference type="Proteomes" id="UP001236014">
    <property type="component" value="Chromosome"/>
</dbReference>
<dbReference type="InterPro" id="IPR043504">
    <property type="entry name" value="Peptidase_S1_PA_chymotrypsin"/>
</dbReference>
<evidence type="ECO:0000313" key="3">
    <source>
        <dbReference type="Proteomes" id="UP001236014"/>
    </source>
</evidence>
<proteinExistence type="predicted"/>
<dbReference type="Gene3D" id="2.40.10.10">
    <property type="entry name" value="Trypsin-like serine proteases"/>
    <property type="match status" value="1"/>
</dbReference>
<sequence length="160" mass="17418">MGFPAERRRWRVRLRDHGGRIHGAGTMLDEDHVLTCAHVVEDAGGPEAELSVDFVGMRESGGTVAKVVPGAWFPPARDERGDIAVLRLANRQPGSLAAPLHRMLPARLGPRALVAGSDRRRGRAGLRMGAARPGPRSAPHHRRLLRRGRAGRGRWRSSSG</sequence>
<keyword evidence="3" id="KW-1185">Reference proteome</keyword>
<organism evidence="2 3">
    <name type="scientific">Amycolatopsis carbonis</name>
    <dbReference type="NCBI Taxonomy" id="715471"/>
    <lineage>
        <taxon>Bacteria</taxon>
        <taxon>Bacillati</taxon>
        <taxon>Actinomycetota</taxon>
        <taxon>Actinomycetes</taxon>
        <taxon>Pseudonocardiales</taxon>
        <taxon>Pseudonocardiaceae</taxon>
        <taxon>Amycolatopsis</taxon>
    </lineage>
</organism>
<evidence type="ECO:0000313" key="2">
    <source>
        <dbReference type="EMBL" id="WIX75179.1"/>
    </source>
</evidence>
<feature type="compositionally biased region" description="Basic residues" evidence="1">
    <location>
        <begin position="138"/>
        <end position="160"/>
    </location>
</feature>